<organism evidence="2 3">
    <name type="scientific">Actinoplanes couchii</name>
    <dbReference type="NCBI Taxonomy" id="403638"/>
    <lineage>
        <taxon>Bacteria</taxon>
        <taxon>Bacillati</taxon>
        <taxon>Actinomycetota</taxon>
        <taxon>Actinomycetes</taxon>
        <taxon>Micromonosporales</taxon>
        <taxon>Micromonosporaceae</taxon>
        <taxon>Actinoplanes</taxon>
    </lineage>
</organism>
<keyword evidence="3" id="KW-1185">Reference proteome</keyword>
<dbReference type="Proteomes" id="UP000612282">
    <property type="component" value="Unassembled WGS sequence"/>
</dbReference>
<feature type="region of interest" description="Disordered" evidence="1">
    <location>
        <begin position="101"/>
        <end position="136"/>
    </location>
</feature>
<proteinExistence type="predicted"/>
<name>A0ABQ3XDG4_9ACTN</name>
<dbReference type="EMBL" id="BOMG01000060">
    <property type="protein sequence ID" value="GID56547.1"/>
    <property type="molecule type" value="Genomic_DNA"/>
</dbReference>
<gene>
    <name evidence="2" type="ORF">Aco03nite_049510</name>
</gene>
<evidence type="ECO:0000313" key="3">
    <source>
        <dbReference type="Proteomes" id="UP000612282"/>
    </source>
</evidence>
<feature type="compositionally biased region" description="Basic and acidic residues" evidence="1">
    <location>
        <begin position="111"/>
        <end position="136"/>
    </location>
</feature>
<evidence type="ECO:0008006" key="4">
    <source>
        <dbReference type="Google" id="ProtNLM"/>
    </source>
</evidence>
<protein>
    <recommendedName>
        <fullName evidence="4">Peptidoglycan binding-like domain-containing protein</fullName>
    </recommendedName>
</protein>
<accession>A0ABQ3XDG4</accession>
<sequence>MGLPPFSTTTWPLPRGHYFGLISGPAASRGGFTADEKTWVREIQRQLIRKRWVPGVTDPDSGWADGLFEKPTADAVARFQRAEMPGTKFFGQIWADDFARLFTPPAQPPSPRRDKAERDQGDIRLTRHNSHDADQG</sequence>
<comment type="caution">
    <text evidence="2">The sequence shown here is derived from an EMBL/GenBank/DDBJ whole genome shotgun (WGS) entry which is preliminary data.</text>
</comment>
<evidence type="ECO:0000313" key="2">
    <source>
        <dbReference type="EMBL" id="GID56547.1"/>
    </source>
</evidence>
<dbReference type="RefSeq" id="WP_203798328.1">
    <property type="nucleotide sequence ID" value="NZ_BAAAQE010000018.1"/>
</dbReference>
<evidence type="ECO:0000256" key="1">
    <source>
        <dbReference type="SAM" id="MobiDB-lite"/>
    </source>
</evidence>
<reference evidence="2 3" key="1">
    <citation type="submission" date="2021-01" db="EMBL/GenBank/DDBJ databases">
        <title>Whole genome shotgun sequence of Actinoplanes couchii NBRC 106145.</title>
        <authorList>
            <person name="Komaki H."/>
            <person name="Tamura T."/>
        </authorList>
    </citation>
    <scope>NUCLEOTIDE SEQUENCE [LARGE SCALE GENOMIC DNA]</scope>
    <source>
        <strain evidence="2 3">NBRC 106145</strain>
    </source>
</reference>